<comment type="caution">
    <text evidence="2">The sequence shown here is derived from an EMBL/GenBank/DDBJ whole genome shotgun (WGS) entry which is preliminary data.</text>
</comment>
<evidence type="ECO:0000313" key="3">
    <source>
        <dbReference type="Proteomes" id="UP001372338"/>
    </source>
</evidence>
<gene>
    <name evidence="2" type="ORF">RIF29_11936</name>
</gene>
<keyword evidence="1" id="KW-0472">Membrane</keyword>
<reference evidence="2 3" key="1">
    <citation type="submission" date="2024-01" db="EMBL/GenBank/DDBJ databases">
        <title>The genomes of 5 underutilized Papilionoideae crops provide insights into root nodulation and disease resistanc.</title>
        <authorList>
            <person name="Yuan L."/>
        </authorList>
    </citation>
    <scope>NUCLEOTIDE SEQUENCE [LARGE SCALE GENOMIC DNA]</scope>
    <source>
        <strain evidence="2">ZHUSHIDOU_FW_LH</strain>
        <tissue evidence="2">Leaf</tissue>
    </source>
</reference>
<keyword evidence="1" id="KW-1133">Transmembrane helix</keyword>
<dbReference type="Proteomes" id="UP001372338">
    <property type="component" value="Unassembled WGS sequence"/>
</dbReference>
<feature type="transmembrane region" description="Helical" evidence="1">
    <location>
        <begin position="34"/>
        <end position="57"/>
    </location>
</feature>
<proteinExistence type="predicted"/>
<evidence type="ECO:0000313" key="2">
    <source>
        <dbReference type="EMBL" id="KAK7282850.1"/>
    </source>
</evidence>
<protein>
    <recommendedName>
        <fullName evidence="4">MATE efflux family protein</fullName>
    </recommendedName>
</protein>
<feature type="transmembrane region" description="Helical" evidence="1">
    <location>
        <begin position="63"/>
        <end position="85"/>
    </location>
</feature>
<dbReference type="PANTHER" id="PTHR11206">
    <property type="entry name" value="MULTIDRUG RESISTANCE PROTEIN"/>
    <property type="match status" value="1"/>
</dbReference>
<keyword evidence="1" id="KW-0812">Transmembrane</keyword>
<dbReference type="AlphaFoldDB" id="A0AAN9IMN8"/>
<sequence>MVNELATLLAFTIILNCIQPVLSGVAVGSGRQAMVAYINIGSYYIVGMPLGVLLGWLLPSSIVGMWTGMMSGTVVQTLILAIITIRYDWKKQVRKAQLLIKDEAASAQ</sequence>
<organism evidence="2 3">
    <name type="scientific">Crotalaria pallida</name>
    <name type="common">Smooth rattlebox</name>
    <name type="synonym">Crotalaria striata</name>
    <dbReference type="NCBI Taxonomy" id="3830"/>
    <lineage>
        <taxon>Eukaryota</taxon>
        <taxon>Viridiplantae</taxon>
        <taxon>Streptophyta</taxon>
        <taxon>Embryophyta</taxon>
        <taxon>Tracheophyta</taxon>
        <taxon>Spermatophyta</taxon>
        <taxon>Magnoliopsida</taxon>
        <taxon>eudicotyledons</taxon>
        <taxon>Gunneridae</taxon>
        <taxon>Pentapetalae</taxon>
        <taxon>rosids</taxon>
        <taxon>fabids</taxon>
        <taxon>Fabales</taxon>
        <taxon>Fabaceae</taxon>
        <taxon>Papilionoideae</taxon>
        <taxon>50 kb inversion clade</taxon>
        <taxon>genistoids sensu lato</taxon>
        <taxon>core genistoids</taxon>
        <taxon>Crotalarieae</taxon>
        <taxon>Crotalaria</taxon>
    </lineage>
</organism>
<evidence type="ECO:0000256" key="1">
    <source>
        <dbReference type="SAM" id="Phobius"/>
    </source>
</evidence>
<evidence type="ECO:0008006" key="4">
    <source>
        <dbReference type="Google" id="ProtNLM"/>
    </source>
</evidence>
<dbReference type="EMBL" id="JAYWIO010000002">
    <property type="protein sequence ID" value="KAK7282850.1"/>
    <property type="molecule type" value="Genomic_DNA"/>
</dbReference>
<name>A0AAN9IMN8_CROPI</name>
<keyword evidence="3" id="KW-1185">Reference proteome</keyword>
<feature type="transmembrane region" description="Helical" evidence="1">
    <location>
        <begin position="6"/>
        <end position="27"/>
    </location>
</feature>
<accession>A0AAN9IMN8</accession>